<accession>A0A4Y9T900</accession>
<gene>
    <name evidence="1" type="ORF">E4T65_29570</name>
</gene>
<name>A0A4Y9T900_PSEFL</name>
<reference evidence="1 2" key="1">
    <citation type="submission" date="2019-03" db="EMBL/GenBank/DDBJ databases">
        <title>Biocontrol and xenobiotic degradation properties of endophytic Pseudomonas fluorescens strain BRZ63.</title>
        <authorList>
            <person name="Chlebek D.A."/>
            <person name="Pinski A."/>
            <person name="Zur J.P."/>
            <person name="Michalska J."/>
            <person name="Hupert-Kocurek K.T."/>
        </authorList>
    </citation>
    <scope>NUCLEOTIDE SEQUENCE [LARGE SCALE GENOMIC DNA]</scope>
    <source>
        <strain evidence="1 2">BRZ63</strain>
    </source>
</reference>
<dbReference type="GO" id="GO:0016740">
    <property type="term" value="F:transferase activity"/>
    <property type="evidence" value="ECO:0007669"/>
    <property type="project" value="UniProtKB-KW"/>
</dbReference>
<evidence type="ECO:0000313" key="2">
    <source>
        <dbReference type="Proteomes" id="UP000297322"/>
    </source>
</evidence>
<sequence>TLHFVRVIPVNYVDKLNQIARQSTCDWLLLTEAGDEFTAGGLLRAGLELRAAPECRAVASYEIHRDANGALVDVFRPGFNLDLLQSLPALMARHWLIRKDVLLDAGGYQADFSKALEFDLLLRIIEQGGLAWLAHLNEPLLIARAPVL</sequence>
<dbReference type="EMBL" id="SPVI01000165">
    <property type="protein sequence ID" value="TFW36776.1"/>
    <property type="molecule type" value="Genomic_DNA"/>
</dbReference>
<dbReference type="Gene3D" id="3.90.550.10">
    <property type="entry name" value="Spore Coat Polysaccharide Biosynthesis Protein SpsA, Chain A"/>
    <property type="match status" value="1"/>
</dbReference>
<dbReference type="AlphaFoldDB" id="A0A4Y9T900"/>
<dbReference type="Proteomes" id="UP000297322">
    <property type="component" value="Unassembled WGS sequence"/>
</dbReference>
<dbReference type="SUPFAM" id="SSF53448">
    <property type="entry name" value="Nucleotide-diphospho-sugar transferases"/>
    <property type="match status" value="1"/>
</dbReference>
<organism evidence="1 2">
    <name type="scientific">Pseudomonas fluorescens</name>
    <dbReference type="NCBI Taxonomy" id="294"/>
    <lineage>
        <taxon>Bacteria</taxon>
        <taxon>Pseudomonadati</taxon>
        <taxon>Pseudomonadota</taxon>
        <taxon>Gammaproteobacteria</taxon>
        <taxon>Pseudomonadales</taxon>
        <taxon>Pseudomonadaceae</taxon>
        <taxon>Pseudomonas</taxon>
    </lineage>
</organism>
<evidence type="ECO:0000313" key="1">
    <source>
        <dbReference type="EMBL" id="TFW36776.1"/>
    </source>
</evidence>
<keyword evidence="1" id="KW-0808">Transferase</keyword>
<proteinExistence type="predicted"/>
<feature type="non-terminal residue" evidence="1">
    <location>
        <position position="148"/>
    </location>
</feature>
<protein>
    <submittedName>
        <fullName evidence="1">Glycosyl transferase family 2</fullName>
    </submittedName>
</protein>
<comment type="caution">
    <text evidence="1">The sequence shown here is derived from an EMBL/GenBank/DDBJ whole genome shotgun (WGS) entry which is preliminary data.</text>
</comment>
<dbReference type="InterPro" id="IPR029044">
    <property type="entry name" value="Nucleotide-diphossugar_trans"/>
</dbReference>
<feature type="non-terminal residue" evidence="1">
    <location>
        <position position="1"/>
    </location>
</feature>